<evidence type="ECO:0000256" key="1">
    <source>
        <dbReference type="SAM" id="Phobius"/>
    </source>
</evidence>
<feature type="transmembrane region" description="Helical" evidence="1">
    <location>
        <begin position="214"/>
        <end position="233"/>
    </location>
</feature>
<keyword evidence="4" id="KW-1185">Reference proteome</keyword>
<feature type="transmembrane region" description="Helical" evidence="1">
    <location>
        <begin position="268"/>
        <end position="288"/>
    </location>
</feature>
<evidence type="ECO:0000259" key="2">
    <source>
        <dbReference type="Pfam" id="PF25198"/>
    </source>
</evidence>
<feature type="transmembrane region" description="Helical" evidence="1">
    <location>
        <begin position="80"/>
        <end position="100"/>
    </location>
</feature>
<dbReference type="InterPro" id="IPR008844">
    <property type="entry name" value="Spore_GerAC-like"/>
</dbReference>
<name>A0ABX2H8J2_9FIRM</name>
<feature type="transmembrane region" description="Helical" evidence="1">
    <location>
        <begin position="112"/>
        <end position="130"/>
    </location>
</feature>
<dbReference type="RefSeq" id="WP_173769872.1">
    <property type="nucleotide sequence ID" value="NZ_JAAITS010000028.1"/>
</dbReference>
<keyword evidence="1" id="KW-1133">Transmembrane helix</keyword>
<dbReference type="InterPro" id="IPR057336">
    <property type="entry name" value="GerAC_N"/>
</dbReference>
<dbReference type="PANTHER" id="PTHR35789:SF1">
    <property type="entry name" value="SPORE GERMINATION PROTEIN B3"/>
    <property type="match status" value="1"/>
</dbReference>
<reference evidence="3 4" key="1">
    <citation type="journal article" date="2020" name="Cell Host Microbe">
        <title>Functional and Genomic Variation between Human-Derived Isolates of Lachnospiraceae Reveals Inter- and Intra-Species Diversity.</title>
        <authorList>
            <person name="Sorbara M.T."/>
            <person name="Littmann E.R."/>
            <person name="Fontana E."/>
            <person name="Moody T.U."/>
            <person name="Kohout C.E."/>
            <person name="Gjonbalaj M."/>
            <person name="Eaton V."/>
            <person name="Seok R."/>
            <person name="Leiner I.M."/>
            <person name="Pamer E.G."/>
        </authorList>
    </citation>
    <scope>NUCLEOTIDE SEQUENCE [LARGE SCALE GENOMIC DNA]</scope>
    <source>
        <strain evidence="3 4">MSK.17.74</strain>
    </source>
</reference>
<protein>
    <submittedName>
        <fullName evidence="3">GerAB/ArcD/ProY family transporter</fullName>
    </submittedName>
</protein>
<dbReference type="InterPro" id="IPR004761">
    <property type="entry name" value="Spore_GerAB"/>
</dbReference>
<keyword evidence="1" id="KW-0812">Transmembrane</keyword>
<dbReference type="Pfam" id="PF25198">
    <property type="entry name" value="Spore_GerAC_N"/>
    <property type="match status" value="1"/>
</dbReference>
<dbReference type="EMBL" id="JAAITS010000028">
    <property type="protein sequence ID" value="NSG85903.1"/>
    <property type="molecule type" value="Genomic_DNA"/>
</dbReference>
<feature type="transmembrane region" description="Helical" evidence="1">
    <location>
        <begin position="329"/>
        <end position="347"/>
    </location>
</feature>
<feature type="transmembrane region" description="Helical" evidence="1">
    <location>
        <begin position="184"/>
        <end position="202"/>
    </location>
</feature>
<evidence type="ECO:0000313" key="3">
    <source>
        <dbReference type="EMBL" id="NSG85903.1"/>
    </source>
</evidence>
<organism evidence="3 4">
    <name type="scientific">Blautia faecis</name>
    <dbReference type="NCBI Taxonomy" id="871665"/>
    <lineage>
        <taxon>Bacteria</taxon>
        <taxon>Bacillati</taxon>
        <taxon>Bacillota</taxon>
        <taxon>Clostridia</taxon>
        <taxon>Lachnospirales</taxon>
        <taxon>Lachnospiraceae</taxon>
        <taxon>Blautia</taxon>
    </lineage>
</organism>
<feature type="transmembrane region" description="Helical" evidence="1">
    <location>
        <begin position="300"/>
        <end position="317"/>
    </location>
</feature>
<sequence length="554" mass="61240">MKFAENNRISQRQLYRQIVIAFIAPLILCLFENRKTLGLGGLAGTAAALAAVMFYVIFLIRLRYAFARPCKTAGVVWGRLTALFFLIYCIFGAAFLLNLLGEIVAVSLGTGIGKKWLCLITLLVCSLGTQKGIQRRGRMGEVSGGVVLAAVMLMLVLAVGQGKWEYFQEMVWNSSFSGRKIMESGYDVICAFSGLGLLPFALDSVGNSKDTGKTVSFAVFTLGILLILTELLLPSVFGWGRLKYESCPILPLLAGAELPGNVLARFDVLWMGFLLYSLLFSIGSFLHYGHLIVEKADMGTGKLWISTLVFAGAVWDIERWGIRNSFPLYLKYIFVPGMLVLQIIFFMTGKKKWKKKLAVACVSALFLLAGCGGVEPEKRMYPLALGADITEGKYLLTYGIPDLPKSTGQEKDGEDQGNAAPSIQGETFREIENIYSRTQEKYLDMGHLEILVLGESLLDGGRWEQVLEYLKQEPTIGENVYVFRCAVASEAVAWVSPQDVSLGEYLLGLLENNPNGSPGQAVTLREVYHEFYERGALSELPELKIYGKELEVKF</sequence>
<dbReference type="Proteomes" id="UP001644719">
    <property type="component" value="Unassembled WGS sequence"/>
</dbReference>
<feature type="transmembrane region" description="Helical" evidence="1">
    <location>
        <begin position="37"/>
        <end position="60"/>
    </location>
</feature>
<proteinExistence type="predicted"/>
<gene>
    <name evidence="3" type="ORF">G5B17_10800</name>
</gene>
<feature type="transmembrane region" description="Helical" evidence="1">
    <location>
        <begin position="14"/>
        <end position="31"/>
    </location>
</feature>
<dbReference type="Pfam" id="PF03845">
    <property type="entry name" value="Spore_permease"/>
    <property type="match status" value="1"/>
</dbReference>
<feature type="transmembrane region" description="Helical" evidence="1">
    <location>
        <begin position="142"/>
        <end position="164"/>
    </location>
</feature>
<evidence type="ECO:0000313" key="4">
    <source>
        <dbReference type="Proteomes" id="UP001644719"/>
    </source>
</evidence>
<dbReference type="PANTHER" id="PTHR35789">
    <property type="entry name" value="SPORE GERMINATION PROTEIN B3"/>
    <property type="match status" value="1"/>
</dbReference>
<comment type="caution">
    <text evidence="3">The sequence shown here is derived from an EMBL/GenBank/DDBJ whole genome shotgun (WGS) entry which is preliminary data.</text>
</comment>
<feature type="domain" description="Spore germination protein N-terminal" evidence="2">
    <location>
        <begin position="374"/>
        <end position="543"/>
    </location>
</feature>
<keyword evidence="1" id="KW-0472">Membrane</keyword>
<accession>A0ABX2H8J2</accession>